<evidence type="ECO:0000259" key="3">
    <source>
        <dbReference type="Pfam" id="PF04205"/>
    </source>
</evidence>
<reference evidence="4 5" key="1">
    <citation type="journal article" date="2011" name="J. Bacteriol.">
        <title>Genome sequence of Haloplasma contractile, an unusual contractile bacterium from a deep-sea anoxic brine lake.</title>
        <authorList>
            <person name="Antunes A."/>
            <person name="Alam I."/>
            <person name="El Dorry H."/>
            <person name="Siam R."/>
            <person name="Robertson A."/>
            <person name="Bajic V.B."/>
            <person name="Stingl U."/>
        </authorList>
    </citation>
    <scope>NUCLEOTIDE SEQUENCE [LARGE SCALE GENOMIC DNA]</scope>
    <source>
        <strain evidence="4 5">SSD-17B</strain>
    </source>
</reference>
<reference evidence="4 5" key="2">
    <citation type="journal article" date="2013" name="PLoS ONE">
        <title>INDIGO - INtegrated Data Warehouse of MIcrobial GenOmes with Examples from the Red Sea Extremophiles.</title>
        <authorList>
            <person name="Alam I."/>
            <person name="Antunes A."/>
            <person name="Kamau A.A."/>
            <person name="Ba Alawi W."/>
            <person name="Kalkatawi M."/>
            <person name="Stingl U."/>
            <person name="Bajic V.B."/>
        </authorList>
    </citation>
    <scope>NUCLEOTIDE SEQUENCE [LARGE SCALE GENOMIC DNA]</scope>
    <source>
        <strain evidence="4 5">SSD-17B</strain>
    </source>
</reference>
<feature type="region of interest" description="Disordered" evidence="1">
    <location>
        <begin position="22"/>
        <end position="59"/>
    </location>
</feature>
<evidence type="ECO:0000313" key="5">
    <source>
        <dbReference type="Proteomes" id="UP000005707"/>
    </source>
</evidence>
<organism evidence="4 5">
    <name type="scientific">Haloplasma contractile SSD-17B</name>
    <dbReference type="NCBI Taxonomy" id="1033810"/>
    <lineage>
        <taxon>Bacteria</taxon>
        <taxon>Bacillati</taxon>
        <taxon>Mycoplasmatota</taxon>
        <taxon>Mollicutes</taxon>
        <taxon>Haloplasmatales</taxon>
        <taxon>Haloplasmataceae</taxon>
        <taxon>Haloplasma</taxon>
    </lineage>
</organism>
<dbReference type="Proteomes" id="UP000005707">
    <property type="component" value="Unassembled WGS sequence"/>
</dbReference>
<dbReference type="eggNOG" id="COG3976">
    <property type="taxonomic scope" value="Bacteria"/>
</dbReference>
<dbReference type="Pfam" id="PF04205">
    <property type="entry name" value="FMN_bind"/>
    <property type="match status" value="1"/>
</dbReference>
<dbReference type="GO" id="GO:0010181">
    <property type="term" value="F:FMN binding"/>
    <property type="evidence" value="ECO:0007669"/>
    <property type="project" value="InterPro"/>
</dbReference>
<sequence>MKKLSLLIFSLFAIGSISACNPEDTDDITDTTEQTEQTDDTQDTTDQNNDTAEKIEYNDGTYTGYGDPWDYGYETADITIENGDITQVVLHRWRNDDTEVDYDNWTGAEIDGKLYPNLKQYRLDMASEIIDQQSLEGVDYIAGATITTENWILAVQDALNKALK</sequence>
<dbReference type="PROSITE" id="PS51257">
    <property type="entry name" value="PROKAR_LIPOPROTEIN"/>
    <property type="match status" value="1"/>
</dbReference>
<comment type="caution">
    <text evidence="4">The sequence shown here is derived from an EMBL/GenBank/DDBJ whole genome shotgun (WGS) entry which is preliminary data.</text>
</comment>
<dbReference type="InParanoid" id="F7Q1N8"/>
<evidence type="ECO:0000256" key="1">
    <source>
        <dbReference type="SAM" id="MobiDB-lite"/>
    </source>
</evidence>
<accession>F7Q1N8</accession>
<keyword evidence="5" id="KW-1185">Reference proteome</keyword>
<dbReference type="EMBL" id="AFNU02000003">
    <property type="protein sequence ID" value="ERJ12904.1"/>
    <property type="molecule type" value="Genomic_DNA"/>
</dbReference>
<feature type="signal peptide" evidence="2">
    <location>
        <begin position="1"/>
        <end position="19"/>
    </location>
</feature>
<name>F7Q1N8_9MOLU</name>
<dbReference type="RefSeq" id="WP_008825683.1">
    <property type="nucleotide sequence ID" value="NZ_AFNU02000003.1"/>
</dbReference>
<gene>
    <name evidence="4" type="ORF">HLPCO_001244</name>
</gene>
<dbReference type="InterPro" id="IPR007329">
    <property type="entry name" value="FMN-bd"/>
</dbReference>
<keyword evidence="2" id="KW-0732">Signal</keyword>
<proteinExistence type="predicted"/>
<feature type="chain" id="PRO_5003367196" evidence="2">
    <location>
        <begin position="20"/>
        <end position="164"/>
    </location>
</feature>
<protein>
    <submittedName>
        <fullName evidence="4">FMN-binding domain-containing protein</fullName>
    </submittedName>
</protein>
<dbReference type="Gene3D" id="3.90.1010.20">
    <property type="match status" value="1"/>
</dbReference>
<evidence type="ECO:0000313" key="4">
    <source>
        <dbReference type="EMBL" id="ERJ12904.1"/>
    </source>
</evidence>
<dbReference type="OrthoDB" id="1730278at2"/>
<dbReference type="AlphaFoldDB" id="F7Q1N8"/>
<feature type="domain" description="FMN-binding" evidence="3">
    <location>
        <begin position="78"/>
        <end position="160"/>
    </location>
</feature>
<evidence type="ECO:0000256" key="2">
    <source>
        <dbReference type="SAM" id="SignalP"/>
    </source>
</evidence>
<dbReference type="GO" id="GO:0016020">
    <property type="term" value="C:membrane"/>
    <property type="evidence" value="ECO:0007669"/>
    <property type="project" value="InterPro"/>
</dbReference>